<protein>
    <submittedName>
        <fullName evidence="1">Uncharacterized protein</fullName>
    </submittedName>
</protein>
<evidence type="ECO:0000313" key="2">
    <source>
        <dbReference type="Proteomes" id="UP000191408"/>
    </source>
</evidence>
<accession>A0A1V6NBE3</accession>
<dbReference type="AlphaFoldDB" id="A0A1V6NBE3"/>
<gene>
    <name evidence="1" type="ORF">PENPOL_c014G05764</name>
</gene>
<comment type="caution">
    <text evidence="1">The sequence shown here is derived from an EMBL/GenBank/DDBJ whole genome shotgun (WGS) entry which is preliminary data.</text>
</comment>
<dbReference type="Proteomes" id="UP000191408">
    <property type="component" value="Unassembled WGS sequence"/>
</dbReference>
<name>A0A1V6NBE3_PENPO</name>
<proteinExistence type="predicted"/>
<dbReference type="PANTHER" id="PTHR31571:SF5">
    <property type="entry name" value="ALTERED INHERITANCE OF MITOCHONDRIA PROTEIN 6"/>
    <property type="match status" value="1"/>
</dbReference>
<dbReference type="STRING" id="60169.A0A1V6NBE3"/>
<dbReference type="InterPro" id="IPR051236">
    <property type="entry name" value="HAT_RTT109-like"/>
</dbReference>
<reference evidence="2" key="1">
    <citation type="journal article" date="2017" name="Nat. Microbiol.">
        <title>Global analysis of biosynthetic gene clusters reveals vast potential of secondary metabolite production in Penicillium species.</title>
        <authorList>
            <person name="Nielsen J.C."/>
            <person name="Grijseels S."/>
            <person name="Prigent S."/>
            <person name="Ji B."/>
            <person name="Dainat J."/>
            <person name="Nielsen K.F."/>
            <person name="Frisvad J.C."/>
            <person name="Workman M."/>
            <person name="Nielsen J."/>
        </authorList>
    </citation>
    <scope>NUCLEOTIDE SEQUENCE [LARGE SCALE GENOMIC DNA]</scope>
    <source>
        <strain evidence="2">IBT 4502</strain>
    </source>
</reference>
<dbReference type="OrthoDB" id="4499526at2759"/>
<dbReference type="PANTHER" id="PTHR31571">
    <property type="entry name" value="ALTERED INHERITANCE OF MITOCHONDRIA PROTEIN 6"/>
    <property type="match status" value="1"/>
</dbReference>
<evidence type="ECO:0000313" key="1">
    <source>
        <dbReference type="EMBL" id="OQD61897.1"/>
    </source>
</evidence>
<organism evidence="1 2">
    <name type="scientific">Penicillium polonicum</name>
    <dbReference type="NCBI Taxonomy" id="60169"/>
    <lineage>
        <taxon>Eukaryota</taxon>
        <taxon>Fungi</taxon>
        <taxon>Dikarya</taxon>
        <taxon>Ascomycota</taxon>
        <taxon>Pezizomycotina</taxon>
        <taxon>Eurotiomycetes</taxon>
        <taxon>Eurotiomycetidae</taxon>
        <taxon>Eurotiales</taxon>
        <taxon>Aspergillaceae</taxon>
        <taxon>Penicillium</taxon>
    </lineage>
</organism>
<sequence length="332" mass="37360">MHVAPVAFEHLALCNPPLYELYRNWEPSPLKLAMEAAGSSDEQTATMEFSKETIGLESNTRFEYDPWLLDDHPLRSYPTECIPGLSLYLDEYYESIGKRRAILFRAACLILGCLAAFQCLRLLPTHIKRILPPHASIQHAQIHPQNSACTFPTLDTRPDALKSSLSEGCDGLRTAVWMHHGELQIGNSVTETEPEDFLQRLGLNPLLAKLDAENDATARASLNPQTPGSFHADLARTFLLMLDAKTPLHELYPHLVEQLDTLRQRGYLSHWDGQNVVRRPVTIVVTGEAFPESDCVNHSYSDVFWSALPEGRFMTSDFTKDNLRHLSPVCIV</sequence>
<keyword evidence="2" id="KW-1185">Reference proteome</keyword>
<dbReference type="EMBL" id="MDYM01000014">
    <property type="protein sequence ID" value="OQD61897.1"/>
    <property type="molecule type" value="Genomic_DNA"/>
</dbReference>